<sequence>MQQNINGSNIKSQMRVSSMSEKEEAQETLEIIQEMSQILNCGLDRQQLAILISMIDNGVNPEALSLVVNEMKTELNTYKKIHKQ</sequence>
<protein>
    <recommendedName>
        <fullName evidence="8">Mitotic-spindle organizing protein 1</fullName>
    </recommendedName>
</protein>
<keyword evidence="4" id="KW-0206">Cytoskeleton</keyword>
<gene>
    <name evidence="6" type="ORF">PPRIM_AZ9-3.1.T0090056</name>
</gene>
<dbReference type="PANTHER" id="PTHR28520:SF2">
    <property type="entry name" value="MITOTIC-SPINDLE ORGANIZING PROTEIN 1"/>
    <property type="match status" value="1"/>
</dbReference>
<proteinExistence type="inferred from homology"/>
<dbReference type="GO" id="GO:0031021">
    <property type="term" value="C:interphase microtubule organizing center"/>
    <property type="evidence" value="ECO:0007669"/>
    <property type="project" value="TreeGrafter"/>
</dbReference>
<dbReference type="EMBL" id="CAJJDM010000006">
    <property type="protein sequence ID" value="CAD8045032.1"/>
    <property type="molecule type" value="Genomic_DNA"/>
</dbReference>
<comment type="subcellular location">
    <subcellularLocation>
        <location evidence="1">Cytoplasm</location>
        <location evidence="1">Cytoskeleton</location>
        <location evidence="1">Microtubule organizing center</location>
    </subcellularLocation>
</comment>
<reference evidence="6" key="1">
    <citation type="submission" date="2021-01" db="EMBL/GenBank/DDBJ databases">
        <authorList>
            <consortium name="Genoscope - CEA"/>
            <person name="William W."/>
        </authorList>
    </citation>
    <scope>NUCLEOTIDE SEQUENCE</scope>
</reference>
<feature type="compositionally biased region" description="Polar residues" evidence="5">
    <location>
        <begin position="1"/>
        <end position="19"/>
    </location>
</feature>
<evidence type="ECO:0000313" key="6">
    <source>
        <dbReference type="EMBL" id="CAD8045032.1"/>
    </source>
</evidence>
<dbReference type="Proteomes" id="UP000688137">
    <property type="component" value="Unassembled WGS sequence"/>
</dbReference>
<dbReference type="InterPro" id="IPR022214">
    <property type="entry name" value="MZT1"/>
</dbReference>
<evidence type="ECO:0000256" key="2">
    <source>
        <dbReference type="ARBA" id="ARBA00011015"/>
    </source>
</evidence>
<name>A0A8S1JR07_PARPR</name>
<organism evidence="6 7">
    <name type="scientific">Paramecium primaurelia</name>
    <dbReference type="NCBI Taxonomy" id="5886"/>
    <lineage>
        <taxon>Eukaryota</taxon>
        <taxon>Sar</taxon>
        <taxon>Alveolata</taxon>
        <taxon>Ciliophora</taxon>
        <taxon>Intramacronucleata</taxon>
        <taxon>Oligohymenophorea</taxon>
        <taxon>Peniculida</taxon>
        <taxon>Parameciidae</taxon>
        <taxon>Paramecium</taxon>
    </lineage>
</organism>
<dbReference type="OMA" id="QMRVSSM"/>
<comment type="similarity">
    <text evidence="2">Belongs to the MOZART1 family.</text>
</comment>
<keyword evidence="3" id="KW-0963">Cytoplasm</keyword>
<accession>A0A8S1JR07</accession>
<evidence type="ECO:0000256" key="3">
    <source>
        <dbReference type="ARBA" id="ARBA00022490"/>
    </source>
</evidence>
<dbReference type="GO" id="GO:0090307">
    <property type="term" value="P:mitotic spindle assembly"/>
    <property type="evidence" value="ECO:0007669"/>
    <property type="project" value="TreeGrafter"/>
</dbReference>
<dbReference type="GO" id="GO:0033566">
    <property type="term" value="P:gamma-tubulin complex localization"/>
    <property type="evidence" value="ECO:0007669"/>
    <property type="project" value="InterPro"/>
</dbReference>
<evidence type="ECO:0000256" key="1">
    <source>
        <dbReference type="ARBA" id="ARBA00004267"/>
    </source>
</evidence>
<evidence type="ECO:0008006" key="8">
    <source>
        <dbReference type="Google" id="ProtNLM"/>
    </source>
</evidence>
<keyword evidence="7" id="KW-1185">Reference proteome</keyword>
<comment type="caution">
    <text evidence="6">The sequence shown here is derived from an EMBL/GenBank/DDBJ whole genome shotgun (WGS) entry which is preliminary data.</text>
</comment>
<dbReference type="Pfam" id="PF12554">
    <property type="entry name" value="MOZART1"/>
    <property type="match status" value="1"/>
</dbReference>
<dbReference type="PANTHER" id="PTHR28520">
    <property type="entry name" value="MITOTIC-SPINDLE ORGANIZING PROTEIN 1"/>
    <property type="match status" value="1"/>
</dbReference>
<dbReference type="GO" id="GO:0051415">
    <property type="term" value="P:microtubule nucleation by interphase microtubule organizing center"/>
    <property type="evidence" value="ECO:0007669"/>
    <property type="project" value="TreeGrafter"/>
</dbReference>
<dbReference type="GO" id="GO:0000931">
    <property type="term" value="C:gamma-tubulin ring complex"/>
    <property type="evidence" value="ECO:0007669"/>
    <property type="project" value="InterPro"/>
</dbReference>
<evidence type="ECO:0000256" key="5">
    <source>
        <dbReference type="SAM" id="MobiDB-lite"/>
    </source>
</evidence>
<evidence type="ECO:0000313" key="7">
    <source>
        <dbReference type="Proteomes" id="UP000688137"/>
    </source>
</evidence>
<dbReference type="AlphaFoldDB" id="A0A8S1JR07"/>
<dbReference type="GO" id="GO:0005819">
    <property type="term" value="C:spindle"/>
    <property type="evidence" value="ECO:0007669"/>
    <property type="project" value="TreeGrafter"/>
</dbReference>
<feature type="region of interest" description="Disordered" evidence="5">
    <location>
        <begin position="1"/>
        <end position="22"/>
    </location>
</feature>
<evidence type="ECO:0000256" key="4">
    <source>
        <dbReference type="ARBA" id="ARBA00023212"/>
    </source>
</evidence>